<protein>
    <submittedName>
        <fullName evidence="6">LysR family transcriptional regulator</fullName>
    </submittedName>
</protein>
<keyword evidence="7" id="KW-1185">Reference proteome</keyword>
<dbReference type="Gene3D" id="1.10.10.10">
    <property type="entry name" value="Winged helix-like DNA-binding domain superfamily/Winged helix DNA-binding domain"/>
    <property type="match status" value="1"/>
</dbReference>
<dbReference type="AlphaFoldDB" id="A0A366CUX0"/>
<reference evidence="6 7" key="1">
    <citation type="submission" date="2018-06" db="EMBL/GenBank/DDBJ databases">
        <title>Genomic Encyclopedia of Type Strains, Phase III (KMG-III): the genomes of soil and plant-associated and newly described type strains.</title>
        <authorList>
            <person name="Whitman W."/>
        </authorList>
    </citation>
    <scope>NUCLEOTIDE SEQUENCE [LARGE SCALE GENOMIC DNA]</scope>
    <source>
        <strain evidence="6 7">CECT 7732</strain>
    </source>
</reference>
<dbReference type="Pfam" id="PF00126">
    <property type="entry name" value="HTH_1"/>
    <property type="match status" value="1"/>
</dbReference>
<name>A0A366CUX0_9GAMM</name>
<keyword evidence="2" id="KW-0805">Transcription regulation</keyword>
<comment type="similarity">
    <text evidence="1">Belongs to the LysR transcriptional regulatory family.</text>
</comment>
<dbReference type="InterPro" id="IPR000847">
    <property type="entry name" value="LysR_HTH_N"/>
</dbReference>
<dbReference type="InterPro" id="IPR036388">
    <property type="entry name" value="WH-like_DNA-bd_sf"/>
</dbReference>
<dbReference type="GO" id="GO:0003700">
    <property type="term" value="F:DNA-binding transcription factor activity"/>
    <property type="evidence" value="ECO:0007669"/>
    <property type="project" value="InterPro"/>
</dbReference>
<evidence type="ECO:0000259" key="5">
    <source>
        <dbReference type="PROSITE" id="PS50931"/>
    </source>
</evidence>
<dbReference type="FunFam" id="1.10.10.10:FF:000001">
    <property type="entry name" value="LysR family transcriptional regulator"/>
    <property type="match status" value="1"/>
</dbReference>
<dbReference type="Proteomes" id="UP000252086">
    <property type="component" value="Unassembled WGS sequence"/>
</dbReference>
<dbReference type="EMBL" id="QNRF01000010">
    <property type="protein sequence ID" value="RBO79858.1"/>
    <property type="molecule type" value="Genomic_DNA"/>
</dbReference>
<dbReference type="PANTHER" id="PTHR30126">
    <property type="entry name" value="HTH-TYPE TRANSCRIPTIONAL REGULATOR"/>
    <property type="match status" value="1"/>
</dbReference>
<dbReference type="PANTHER" id="PTHR30126:SF99">
    <property type="entry name" value="TRANSCRIPTIONAL REGULATOR LYSR FAMILY"/>
    <property type="match status" value="1"/>
</dbReference>
<feature type="domain" description="HTH lysR-type" evidence="5">
    <location>
        <begin position="2"/>
        <end position="59"/>
    </location>
</feature>
<dbReference type="PROSITE" id="PS50931">
    <property type="entry name" value="HTH_LYSR"/>
    <property type="match status" value="1"/>
</dbReference>
<proteinExistence type="inferred from homology"/>
<dbReference type="SUPFAM" id="SSF46785">
    <property type="entry name" value="Winged helix' DNA-binding domain"/>
    <property type="match status" value="1"/>
</dbReference>
<comment type="caution">
    <text evidence="6">The sequence shown here is derived from an EMBL/GenBank/DDBJ whole genome shotgun (WGS) entry which is preliminary data.</text>
</comment>
<evidence type="ECO:0000313" key="6">
    <source>
        <dbReference type="EMBL" id="RBO79858.1"/>
    </source>
</evidence>
<sequence length="296" mass="33410">MINPVWLKTFVTLVDVGHFTRAADSLHMTQSGVSQQVKKLEEHLSVELLMREGKRFSLTDRGQTLYQEAKRLLESLNNLERKVMADPAYEGVVSIMSPGSVGLNLYPQLLDLQRSHKELILEYRFASNEDVEAAVLEDRIDFGLMTYPAKSLDVVSNQLAEEALLLVTPAEFSEVTWQNLLSLGLVDHPDGKHHTSLLLSANFEDFQHVGQIPKKAFSNQISLILEPVSRGIGFTVLPNYAVKAFAKQDLIRVHSMSNRVTEPLYLVQRKGRLQPNRVKHLMSEVYRSVGCKKEVS</sequence>
<dbReference type="Gene3D" id="3.40.190.290">
    <property type="match status" value="1"/>
</dbReference>
<gene>
    <name evidence="6" type="ORF">DFP76_11036</name>
</gene>
<evidence type="ECO:0000256" key="3">
    <source>
        <dbReference type="ARBA" id="ARBA00023125"/>
    </source>
</evidence>
<evidence type="ECO:0000256" key="1">
    <source>
        <dbReference type="ARBA" id="ARBA00009437"/>
    </source>
</evidence>
<keyword evidence="3" id="KW-0238">DNA-binding</keyword>
<dbReference type="OrthoDB" id="5289754at2"/>
<evidence type="ECO:0000256" key="2">
    <source>
        <dbReference type="ARBA" id="ARBA00023015"/>
    </source>
</evidence>
<dbReference type="GO" id="GO:0000976">
    <property type="term" value="F:transcription cis-regulatory region binding"/>
    <property type="evidence" value="ECO:0007669"/>
    <property type="project" value="TreeGrafter"/>
</dbReference>
<accession>A0A366CUX0</accession>
<dbReference type="InterPro" id="IPR005119">
    <property type="entry name" value="LysR_subst-bd"/>
</dbReference>
<evidence type="ECO:0000313" key="7">
    <source>
        <dbReference type="Proteomes" id="UP000252086"/>
    </source>
</evidence>
<keyword evidence="4" id="KW-0804">Transcription</keyword>
<dbReference type="InterPro" id="IPR036390">
    <property type="entry name" value="WH_DNA-bd_sf"/>
</dbReference>
<dbReference type="CDD" id="cd05466">
    <property type="entry name" value="PBP2_LTTR_substrate"/>
    <property type="match status" value="1"/>
</dbReference>
<dbReference type="PRINTS" id="PR00039">
    <property type="entry name" value="HTHLYSR"/>
</dbReference>
<evidence type="ECO:0000256" key="4">
    <source>
        <dbReference type="ARBA" id="ARBA00023163"/>
    </source>
</evidence>
<organism evidence="6 7">
    <name type="scientific">Marinomonas aquiplantarum</name>
    <dbReference type="NCBI Taxonomy" id="491951"/>
    <lineage>
        <taxon>Bacteria</taxon>
        <taxon>Pseudomonadati</taxon>
        <taxon>Pseudomonadota</taxon>
        <taxon>Gammaproteobacteria</taxon>
        <taxon>Oceanospirillales</taxon>
        <taxon>Oceanospirillaceae</taxon>
        <taxon>Marinomonas</taxon>
    </lineage>
</organism>
<dbReference type="Pfam" id="PF03466">
    <property type="entry name" value="LysR_substrate"/>
    <property type="match status" value="1"/>
</dbReference>
<dbReference type="RefSeq" id="WP_113875517.1">
    <property type="nucleotide sequence ID" value="NZ_QNRF01000010.1"/>
</dbReference>
<dbReference type="SUPFAM" id="SSF53850">
    <property type="entry name" value="Periplasmic binding protein-like II"/>
    <property type="match status" value="1"/>
</dbReference>